<gene>
    <name evidence="2" type="ORF">M5K25_006458</name>
</gene>
<feature type="region of interest" description="Disordered" evidence="1">
    <location>
        <begin position="70"/>
        <end position="142"/>
    </location>
</feature>
<protein>
    <submittedName>
        <fullName evidence="2">Uncharacterized protein</fullName>
    </submittedName>
</protein>
<evidence type="ECO:0000313" key="3">
    <source>
        <dbReference type="Proteomes" id="UP001552299"/>
    </source>
</evidence>
<feature type="compositionally biased region" description="Polar residues" evidence="1">
    <location>
        <begin position="75"/>
        <end position="96"/>
    </location>
</feature>
<organism evidence="2 3">
    <name type="scientific">Dendrobium thyrsiflorum</name>
    <name type="common">Pinecone-like raceme dendrobium</name>
    <name type="synonym">Orchid</name>
    <dbReference type="NCBI Taxonomy" id="117978"/>
    <lineage>
        <taxon>Eukaryota</taxon>
        <taxon>Viridiplantae</taxon>
        <taxon>Streptophyta</taxon>
        <taxon>Embryophyta</taxon>
        <taxon>Tracheophyta</taxon>
        <taxon>Spermatophyta</taxon>
        <taxon>Magnoliopsida</taxon>
        <taxon>Liliopsida</taxon>
        <taxon>Asparagales</taxon>
        <taxon>Orchidaceae</taxon>
        <taxon>Epidendroideae</taxon>
        <taxon>Malaxideae</taxon>
        <taxon>Dendrobiinae</taxon>
        <taxon>Dendrobium</taxon>
    </lineage>
</organism>
<name>A0ABD0VBL4_DENTH</name>
<dbReference type="AlphaFoldDB" id="A0ABD0VBL4"/>
<proteinExistence type="predicted"/>
<reference evidence="2 3" key="1">
    <citation type="journal article" date="2024" name="Plant Biotechnol. J.">
        <title>Dendrobium thyrsiflorum genome and its molecular insights into genes involved in important horticultural traits.</title>
        <authorList>
            <person name="Chen B."/>
            <person name="Wang J.Y."/>
            <person name="Zheng P.J."/>
            <person name="Li K.L."/>
            <person name="Liang Y.M."/>
            <person name="Chen X.F."/>
            <person name="Zhang C."/>
            <person name="Zhao X."/>
            <person name="He X."/>
            <person name="Zhang G.Q."/>
            <person name="Liu Z.J."/>
            <person name="Xu Q."/>
        </authorList>
    </citation>
    <scope>NUCLEOTIDE SEQUENCE [LARGE SCALE GENOMIC DNA]</scope>
    <source>
        <strain evidence="2">GZMU011</strain>
    </source>
</reference>
<evidence type="ECO:0000256" key="1">
    <source>
        <dbReference type="SAM" id="MobiDB-lite"/>
    </source>
</evidence>
<comment type="caution">
    <text evidence="2">The sequence shown here is derived from an EMBL/GenBank/DDBJ whole genome shotgun (WGS) entry which is preliminary data.</text>
</comment>
<dbReference type="EMBL" id="JANQDX010000006">
    <property type="protein sequence ID" value="KAL0922469.1"/>
    <property type="molecule type" value="Genomic_DNA"/>
</dbReference>
<feature type="compositionally biased region" description="Basic and acidic residues" evidence="1">
    <location>
        <begin position="99"/>
        <end position="109"/>
    </location>
</feature>
<feature type="compositionally biased region" description="Basic and acidic residues" evidence="1">
    <location>
        <begin position="119"/>
        <end position="129"/>
    </location>
</feature>
<accession>A0ABD0VBL4</accession>
<dbReference type="Proteomes" id="UP001552299">
    <property type="component" value="Unassembled WGS sequence"/>
</dbReference>
<evidence type="ECO:0000313" key="2">
    <source>
        <dbReference type="EMBL" id="KAL0922469.1"/>
    </source>
</evidence>
<keyword evidence="3" id="KW-1185">Reference proteome</keyword>
<sequence>MCMASSPSKDAVATEDKYGFAKHEFIQCCLNQDEKPEELFKYDEKFANPDSSIQLFDQFKRIVRSAGEKTKIFRRQSNSKQNQSDITSQTHPTSYDDTGDNRDQRDVGDPRLTLNGYDVSEHRGEERRGRAYGLVEGNRKVP</sequence>